<reference evidence="1" key="1">
    <citation type="journal article" date="2015" name="Nature">
        <title>Complex archaea that bridge the gap between prokaryotes and eukaryotes.</title>
        <authorList>
            <person name="Spang A."/>
            <person name="Saw J.H."/>
            <person name="Jorgensen S.L."/>
            <person name="Zaremba-Niedzwiedzka K."/>
            <person name="Martijn J."/>
            <person name="Lind A.E."/>
            <person name="van Eijk R."/>
            <person name="Schleper C."/>
            <person name="Guy L."/>
            <person name="Ettema T.J."/>
        </authorList>
    </citation>
    <scope>NUCLEOTIDE SEQUENCE</scope>
</reference>
<sequence length="277" mass="28877">PGTGTTYTVINAQGFDIGDTVIAIIDTSGVDVTGGVRTVTSVNYVSNVITVSAAIDTAVADNDILMVVTKAGPISLDTAIADDDAPVLGGGFDTTSGLTRYGSIARGARESATAAETWASSNVFTAAGLGSQATGGDVLRHLTTSLLDQAIDEIRRNGGEPDLILTQVEQVTRLGTILQANQHFIGEGTFQVKLGGEGTLKGYPTGFQVATYKGIPLFHDFDSARSESALQVETWSAAVTYMCWTLGSLSFRCCGRHSTWSPGTTSRTTCWASSSCS</sequence>
<accession>A0A0F9JY37</accession>
<proteinExistence type="predicted"/>
<evidence type="ECO:0000313" key="1">
    <source>
        <dbReference type="EMBL" id="KKM74658.1"/>
    </source>
</evidence>
<protein>
    <submittedName>
        <fullName evidence="1">Uncharacterized protein</fullName>
    </submittedName>
</protein>
<gene>
    <name evidence="1" type="ORF">LCGC14_1398090</name>
</gene>
<dbReference type="AlphaFoldDB" id="A0A0F9JY37"/>
<organism evidence="1">
    <name type="scientific">marine sediment metagenome</name>
    <dbReference type="NCBI Taxonomy" id="412755"/>
    <lineage>
        <taxon>unclassified sequences</taxon>
        <taxon>metagenomes</taxon>
        <taxon>ecological metagenomes</taxon>
    </lineage>
</organism>
<comment type="caution">
    <text evidence="1">The sequence shown here is derived from an EMBL/GenBank/DDBJ whole genome shotgun (WGS) entry which is preliminary data.</text>
</comment>
<dbReference type="EMBL" id="LAZR01009106">
    <property type="protein sequence ID" value="KKM74658.1"/>
    <property type="molecule type" value="Genomic_DNA"/>
</dbReference>
<feature type="non-terminal residue" evidence="1">
    <location>
        <position position="1"/>
    </location>
</feature>
<name>A0A0F9JY37_9ZZZZ</name>